<evidence type="ECO:0000313" key="3">
    <source>
        <dbReference type="Proteomes" id="UP000076722"/>
    </source>
</evidence>
<feature type="compositionally biased region" description="Low complexity" evidence="1">
    <location>
        <begin position="189"/>
        <end position="209"/>
    </location>
</feature>
<reference evidence="2 3" key="1">
    <citation type="journal article" date="2016" name="Mol. Biol. Evol.">
        <title>Comparative Genomics of Early-Diverging Mushroom-Forming Fungi Provides Insights into the Origins of Lignocellulose Decay Capabilities.</title>
        <authorList>
            <person name="Nagy L.G."/>
            <person name="Riley R."/>
            <person name="Tritt A."/>
            <person name="Adam C."/>
            <person name="Daum C."/>
            <person name="Floudas D."/>
            <person name="Sun H."/>
            <person name="Yadav J.S."/>
            <person name="Pangilinan J."/>
            <person name="Larsson K.H."/>
            <person name="Matsuura K."/>
            <person name="Barry K."/>
            <person name="Labutti K."/>
            <person name="Kuo R."/>
            <person name="Ohm R.A."/>
            <person name="Bhattacharya S.S."/>
            <person name="Shirouzu T."/>
            <person name="Yoshinaga Y."/>
            <person name="Martin F.M."/>
            <person name="Grigoriev I.V."/>
            <person name="Hibbett D.S."/>
        </authorList>
    </citation>
    <scope>NUCLEOTIDE SEQUENCE [LARGE SCALE GENOMIC DNA]</scope>
    <source>
        <strain evidence="2 3">HHB9708</strain>
    </source>
</reference>
<sequence length="277" mass="30689">MCSTGIEDACGQFVVLCEAGSLLPHIAAGWARGVGDWAAGGLKIFEGCRPLAVDNLLVGTAAPGRMSSPEHVPLDFTLTVNERREIFLDFNDDFATQHYLGLARCTPQDHDEIRHMQQMGYFFREQDEEIRAMFEQIRLCDEMVQSFHDSAIILNEDDAPDLFQAILYIEEDLEELKYLCVERIHAVSQSTPSRSPSPPSSTLSSSDDSYTAESDSSPVLDDIPSMHGDVTDYIHHRATTSSLLASVVHSELSTSLAQAGCDFILLEHNVVDAQFFE</sequence>
<proteinExistence type="predicted"/>
<gene>
    <name evidence="2" type="ORF">SISNIDRAFT_492043</name>
</gene>
<protein>
    <submittedName>
        <fullName evidence="2">Uncharacterized protein</fullName>
    </submittedName>
</protein>
<dbReference type="AlphaFoldDB" id="A0A164M4A5"/>
<keyword evidence="3" id="KW-1185">Reference proteome</keyword>
<evidence type="ECO:0000256" key="1">
    <source>
        <dbReference type="SAM" id="MobiDB-lite"/>
    </source>
</evidence>
<dbReference type="Proteomes" id="UP000076722">
    <property type="component" value="Unassembled WGS sequence"/>
</dbReference>
<accession>A0A164M4A5</accession>
<evidence type="ECO:0000313" key="2">
    <source>
        <dbReference type="EMBL" id="KZS86343.1"/>
    </source>
</evidence>
<dbReference type="EMBL" id="KV419538">
    <property type="protein sequence ID" value="KZS86343.1"/>
    <property type="molecule type" value="Genomic_DNA"/>
</dbReference>
<name>A0A164M4A5_9AGAM</name>
<feature type="region of interest" description="Disordered" evidence="1">
    <location>
        <begin position="189"/>
        <end position="223"/>
    </location>
</feature>
<organism evidence="2 3">
    <name type="scientific">Sistotremastrum niveocremeum HHB9708</name>
    <dbReference type="NCBI Taxonomy" id="1314777"/>
    <lineage>
        <taxon>Eukaryota</taxon>
        <taxon>Fungi</taxon>
        <taxon>Dikarya</taxon>
        <taxon>Basidiomycota</taxon>
        <taxon>Agaricomycotina</taxon>
        <taxon>Agaricomycetes</taxon>
        <taxon>Sistotremastrales</taxon>
        <taxon>Sistotremastraceae</taxon>
        <taxon>Sertulicium</taxon>
        <taxon>Sertulicium niveocremeum</taxon>
    </lineage>
</organism>